<feature type="non-terminal residue" evidence="1">
    <location>
        <position position="1"/>
    </location>
</feature>
<organism evidence="1 2">
    <name type="scientific">Streblomastix strix</name>
    <dbReference type="NCBI Taxonomy" id="222440"/>
    <lineage>
        <taxon>Eukaryota</taxon>
        <taxon>Metamonada</taxon>
        <taxon>Preaxostyla</taxon>
        <taxon>Oxymonadida</taxon>
        <taxon>Streblomastigidae</taxon>
        <taxon>Streblomastix</taxon>
    </lineage>
</organism>
<dbReference type="InterPro" id="IPR000225">
    <property type="entry name" value="Armadillo"/>
</dbReference>
<dbReference type="InterPro" id="IPR011989">
    <property type="entry name" value="ARM-like"/>
</dbReference>
<accession>A0A5J4W3Q2</accession>
<gene>
    <name evidence="1" type="ORF">EZS28_015179</name>
</gene>
<reference evidence="1 2" key="1">
    <citation type="submission" date="2019-03" db="EMBL/GenBank/DDBJ databases">
        <title>Single cell metagenomics reveals metabolic interactions within the superorganism composed of flagellate Streblomastix strix and complex community of Bacteroidetes bacteria on its surface.</title>
        <authorList>
            <person name="Treitli S.C."/>
            <person name="Kolisko M."/>
            <person name="Husnik F."/>
            <person name="Keeling P."/>
            <person name="Hampl V."/>
        </authorList>
    </citation>
    <scope>NUCLEOTIDE SEQUENCE [LARGE SCALE GENOMIC DNA]</scope>
    <source>
        <strain evidence="1">ST1C</strain>
    </source>
</reference>
<dbReference type="AlphaFoldDB" id="A0A5J4W3Q2"/>
<proteinExistence type="predicted"/>
<dbReference type="EMBL" id="SNRW01003642">
    <property type="protein sequence ID" value="KAA6389292.1"/>
    <property type="molecule type" value="Genomic_DNA"/>
</dbReference>
<dbReference type="Gene3D" id="1.25.10.10">
    <property type="entry name" value="Leucine-rich Repeat Variant"/>
    <property type="match status" value="2"/>
</dbReference>
<dbReference type="SMART" id="SM00185">
    <property type="entry name" value="ARM"/>
    <property type="match status" value="3"/>
</dbReference>
<sequence>EDIKMLQLRVCSILNTLLIDNRECVNVVIETGIIDEVLSIINMIPLSQVLIVHLSPLHEFFEICSSQQKLLFVDKGIIHTMRYLLDSHDELCVKIAVGIIERIIHASQEQSRQGVQIDIKKIIASGGTLDKLVAVLSNDEYQDQEINQNASLAIGQVFKASPIPKEFRNKVILTIKKMTNNEDVYIRSVSIDVLSGLAECQDNHSDILSCNYPATIVRFISQKNNIIVHYTLQLIHNILTHGLPQTVGMSILLFPSRPFEELSKHSDPFIAENAKAIISILKK</sequence>
<evidence type="ECO:0000313" key="1">
    <source>
        <dbReference type="EMBL" id="KAA6389292.1"/>
    </source>
</evidence>
<dbReference type="SUPFAM" id="SSF48371">
    <property type="entry name" value="ARM repeat"/>
    <property type="match status" value="1"/>
</dbReference>
<comment type="caution">
    <text evidence="1">The sequence shown here is derived from an EMBL/GenBank/DDBJ whole genome shotgun (WGS) entry which is preliminary data.</text>
</comment>
<name>A0A5J4W3Q2_9EUKA</name>
<dbReference type="Proteomes" id="UP000324800">
    <property type="component" value="Unassembled WGS sequence"/>
</dbReference>
<dbReference type="InterPro" id="IPR016024">
    <property type="entry name" value="ARM-type_fold"/>
</dbReference>
<protein>
    <submittedName>
        <fullName evidence="1">Uncharacterized protein</fullName>
    </submittedName>
</protein>
<evidence type="ECO:0000313" key="2">
    <source>
        <dbReference type="Proteomes" id="UP000324800"/>
    </source>
</evidence>